<dbReference type="AlphaFoldDB" id="A0A9E9LZU2"/>
<accession>A0A9E9LZU2</accession>
<evidence type="ECO:0000256" key="4">
    <source>
        <dbReference type="ARBA" id="ARBA00022517"/>
    </source>
</evidence>
<protein>
    <recommendedName>
        <fullName evidence="3">Large ribosomal RNA subunit accumulation protein YceD</fullName>
    </recommendedName>
    <alternativeName>
        <fullName evidence="5">23S rRNA accumulation protein YceD</fullName>
    </alternativeName>
</protein>
<dbReference type="Pfam" id="PF02620">
    <property type="entry name" value="YceD"/>
    <property type="match status" value="1"/>
</dbReference>
<organism evidence="6 7">
    <name type="scientific">Oxalobacter vibrioformis</name>
    <dbReference type="NCBI Taxonomy" id="933080"/>
    <lineage>
        <taxon>Bacteria</taxon>
        <taxon>Pseudomonadati</taxon>
        <taxon>Pseudomonadota</taxon>
        <taxon>Betaproteobacteria</taxon>
        <taxon>Burkholderiales</taxon>
        <taxon>Oxalobacteraceae</taxon>
        <taxon>Oxalobacter</taxon>
    </lineage>
</organism>
<dbReference type="InterPro" id="IPR003772">
    <property type="entry name" value="YceD"/>
</dbReference>
<keyword evidence="7" id="KW-1185">Reference proteome</keyword>
<reference evidence="6" key="1">
    <citation type="journal article" date="2022" name="Front. Microbiol.">
        <title>New perspectives on an old grouping: The genomic and phenotypic variability of Oxalobacter formigenes and the implications for calcium oxalate stone prevention.</title>
        <authorList>
            <person name="Chmiel J.A."/>
            <person name="Carr C."/>
            <person name="Stuivenberg G.A."/>
            <person name="Venema R."/>
            <person name="Chanyi R.M."/>
            <person name="Al K.F."/>
            <person name="Giguere D."/>
            <person name="Say H."/>
            <person name="Akouris P.P."/>
            <person name="Dominguez Romero S.A."/>
            <person name="Kwong A."/>
            <person name="Tai V."/>
            <person name="Koval S.F."/>
            <person name="Razvi H."/>
            <person name="Bjazevic J."/>
            <person name="Burton J.P."/>
        </authorList>
    </citation>
    <scope>NUCLEOTIDE SEQUENCE</scope>
    <source>
        <strain evidence="6">WoOx3</strain>
    </source>
</reference>
<dbReference type="PANTHER" id="PTHR38099">
    <property type="entry name" value="LARGE RIBOSOMAL RNA SUBUNIT ACCUMULATION PROTEIN YCED"/>
    <property type="match status" value="1"/>
</dbReference>
<dbReference type="PANTHER" id="PTHR38099:SF1">
    <property type="entry name" value="LARGE RIBOSOMAL RNA SUBUNIT ACCUMULATION PROTEIN YCED"/>
    <property type="match status" value="1"/>
</dbReference>
<evidence type="ECO:0000256" key="1">
    <source>
        <dbReference type="ARBA" id="ARBA00002868"/>
    </source>
</evidence>
<evidence type="ECO:0000313" key="7">
    <source>
        <dbReference type="Proteomes" id="UP001156215"/>
    </source>
</evidence>
<dbReference type="KEGG" id="ovb:NB640_03000"/>
<dbReference type="EMBL" id="CP098242">
    <property type="protein sequence ID" value="WAW10645.1"/>
    <property type="molecule type" value="Genomic_DNA"/>
</dbReference>
<dbReference type="InterPro" id="IPR039255">
    <property type="entry name" value="YceD_bac"/>
</dbReference>
<gene>
    <name evidence="6" type="ORF">NB640_03000</name>
</gene>
<evidence type="ECO:0000313" key="6">
    <source>
        <dbReference type="EMBL" id="WAW10645.1"/>
    </source>
</evidence>
<evidence type="ECO:0000256" key="3">
    <source>
        <dbReference type="ARBA" id="ARBA00015716"/>
    </source>
</evidence>
<dbReference type="RefSeq" id="WP_269309672.1">
    <property type="nucleotide sequence ID" value="NZ_CP098242.1"/>
</dbReference>
<comment type="similarity">
    <text evidence="2">Belongs to the DUF177 domain family.</text>
</comment>
<proteinExistence type="inferred from homology"/>
<sequence>MDAVLDDPGEFCRKNQQREGRVKVADLERLSVVCASKSGELQWAVTGRISPSGHSQLDLTVKGRIDLICQRCLEAFSFDLDSRAAIILAGSEEAADEIEDALDDDDPTEVIVGGEKIDILVLVEDEVLLTIPLSPRHDICPDTSRLVFGEKRESPFAVLKNLKTDGNKKN</sequence>
<dbReference type="Proteomes" id="UP001156215">
    <property type="component" value="Chromosome"/>
</dbReference>
<dbReference type="GO" id="GO:0042254">
    <property type="term" value="P:ribosome biogenesis"/>
    <property type="evidence" value="ECO:0007669"/>
    <property type="project" value="UniProtKB-KW"/>
</dbReference>
<keyword evidence="4" id="KW-0690">Ribosome biogenesis</keyword>
<evidence type="ECO:0000256" key="2">
    <source>
        <dbReference type="ARBA" id="ARBA00010740"/>
    </source>
</evidence>
<dbReference type="GO" id="GO:0005829">
    <property type="term" value="C:cytosol"/>
    <property type="evidence" value="ECO:0007669"/>
    <property type="project" value="TreeGrafter"/>
</dbReference>
<evidence type="ECO:0000256" key="5">
    <source>
        <dbReference type="ARBA" id="ARBA00031841"/>
    </source>
</evidence>
<name>A0A9E9LZU2_9BURK</name>
<comment type="function">
    <text evidence="1">Plays a role in synthesis, processing and/or stability of 23S rRNA.</text>
</comment>